<evidence type="ECO:0000259" key="8">
    <source>
        <dbReference type="Pfam" id="PF02687"/>
    </source>
</evidence>
<evidence type="ECO:0000256" key="4">
    <source>
        <dbReference type="ARBA" id="ARBA00022989"/>
    </source>
</evidence>
<dbReference type="InterPro" id="IPR003838">
    <property type="entry name" value="ABC3_permease_C"/>
</dbReference>
<keyword evidence="2" id="KW-1003">Cell membrane</keyword>
<feature type="transmembrane region" description="Helical" evidence="7">
    <location>
        <begin position="362"/>
        <end position="382"/>
    </location>
</feature>
<evidence type="ECO:0000256" key="7">
    <source>
        <dbReference type="SAM" id="Phobius"/>
    </source>
</evidence>
<dbReference type="GO" id="GO:0022857">
    <property type="term" value="F:transmembrane transporter activity"/>
    <property type="evidence" value="ECO:0007669"/>
    <property type="project" value="TreeGrafter"/>
</dbReference>
<keyword evidence="5 7" id="KW-0472">Membrane</keyword>
<dbReference type="InterPro" id="IPR050250">
    <property type="entry name" value="Macrolide_Exporter_MacB"/>
</dbReference>
<evidence type="ECO:0000256" key="2">
    <source>
        <dbReference type="ARBA" id="ARBA00022475"/>
    </source>
</evidence>
<gene>
    <name evidence="10" type="ORF">HRJ53_15230</name>
</gene>
<dbReference type="Pfam" id="PF02687">
    <property type="entry name" value="FtsX"/>
    <property type="match status" value="1"/>
</dbReference>
<dbReference type="Pfam" id="PF12704">
    <property type="entry name" value="MacB_PCD"/>
    <property type="match status" value="1"/>
</dbReference>
<keyword evidence="4 7" id="KW-1133">Transmembrane helix</keyword>
<feature type="transmembrane region" description="Helical" evidence="7">
    <location>
        <begin position="210"/>
        <end position="232"/>
    </location>
</feature>
<keyword evidence="11" id="KW-1185">Reference proteome</keyword>
<dbReference type="Proteomes" id="UP000567293">
    <property type="component" value="Unassembled WGS sequence"/>
</dbReference>
<evidence type="ECO:0000256" key="1">
    <source>
        <dbReference type="ARBA" id="ARBA00004651"/>
    </source>
</evidence>
<evidence type="ECO:0000256" key="3">
    <source>
        <dbReference type="ARBA" id="ARBA00022692"/>
    </source>
</evidence>
<dbReference type="PANTHER" id="PTHR30572:SF4">
    <property type="entry name" value="ABC TRANSPORTER PERMEASE YTRF"/>
    <property type="match status" value="1"/>
</dbReference>
<sequence>MSETQPALSSEPRGISPANFLDWSSQARSYDSVSAWALDSESLTGHDAPLKVETARVTPNFFMTLGAKPLWGRGFSVAGDGHGRDQELILARGFWERQLGSDPNIWSETLRLNGRSYVVVGIMDQSVNFPPSADVWIPMTLKDKEGFNRKDRYLRGVARLRSGVSVRQADSESKTMARRLSESYPDTNRGWSAQVSTLTDWLNAHITGPFVVLMSTVVAFVLLIACANVANLQVVRASRRQREIAVRSALGAGRQRLIRQMLTESLMLGLAGAGAGMLIARWSLRLFLGYMPADIERFVPGWDQIRLDTRALLFAIAAAGVAGLLAGLVPALRSSRLDLNASLKEGAREGLAGPSTHKSRDVLAAAQVALALVLLVGSGLMVKGFR</sequence>
<dbReference type="PANTHER" id="PTHR30572">
    <property type="entry name" value="MEMBRANE COMPONENT OF TRANSPORTER-RELATED"/>
    <property type="match status" value="1"/>
</dbReference>
<protein>
    <submittedName>
        <fullName evidence="10">FtsX-like permease family protein</fullName>
    </submittedName>
</protein>
<reference evidence="10" key="1">
    <citation type="submission" date="2020-06" db="EMBL/GenBank/DDBJ databases">
        <title>Legume-microbial interactions unlock mineral nutrients during tropical forest succession.</title>
        <authorList>
            <person name="Epihov D.Z."/>
        </authorList>
    </citation>
    <scope>NUCLEOTIDE SEQUENCE [LARGE SCALE GENOMIC DNA]</scope>
    <source>
        <strain evidence="10">Pan2503</strain>
    </source>
</reference>
<name>A0A7V8NRT4_9BACT</name>
<feature type="domain" description="MacB-like periplasmic core" evidence="9">
    <location>
        <begin position="49"/>
        <end position="172"/>
    </location>
</feature>
<dbReference type="GO" id="GO:0005886">
    <property type="term" value="C:plasma membrane"/>
    <property type="evidence" value="ECO:0007669"/>
    <property type="project" value="UniProtKB-SubCell"/>
</dbReference>
<dbReference type="EMBL" id="JACDQQ010001461">
    <property type="protein sequence ID" value="MBA0086332.1"/>
    <property type="molecule type" value="Genomic_DNA"/>
</dbReference>
<accession>A0A7V8NRT4</accession>
<dbReference type="InterPro" id="IPR025857">
    <property type="entry name" value="MacB_PCD"/>
</dbReference>
<proteinExistence type="inferred from homology"/>
<evidence type="ECO:0000256" key="6">
    <source>
        <dbReference type="ARBA" id="ARBA00038076"/>
    </source>
</evidence>
<evidence type="ECO:0000313" key="10">
    <source>
        <dbReference type="EMBL" id="MBA0086332.1"/>
    </source>
</evidence>
<feature type="non-terminal residue" evidence="10">
    <location>
        <position position="386"/>
    </location>
</feature>
<feature type="domain" description="ABC3 transporter permease C-terminal" evidence="8">
    <location>
        <begin position="216"/>
        <end position="337"/>
    </location>
</feature>
<organism evidence="10 11">
    <name type="scientific">Candidatus Acidiferrum panamense</name>
    <dbReference type="NCBI Taxonomy" id="2741543"/>
    <lineage>
        <taxon>Bacteria</taxon>
        <taxon>Pseudomonadati</taxon>
        <taxon>Acidobacteriota</taxon>
        <taxon>Terriglobia</taxon>
        <taxon>Candidatus Acidiferrales</taxon>
        <taxon>Candidatus Acidiferrum</taxon>
    </lineage>
</organism>
<comment type="similarity">
    <text evidence="6">Belongs to the ABC-4 integral membrane protein family.</text>
</comment>
<evidence type="ECO:0000256" key="5">
    <source>
        <dbReference type="ARBA" id="ARBA00023136"/>
    </source>
</evidence>
<dbReference type="AlphaFoldDB" id="A0A7V8NRT4"/>
<evidence type="ECO:0000313" key="11">
    <source>
        <dbReference type="Proteomes" id="UP000567293"/>
    </source>
</evidence>
<keyword evidence="3 7" id="KW-0812">Transmembrane</keyword>
<evidence type="ECO:0000259" key="9">
    <source>
        <dbReference type="Pfam" id="PF12704"/>
    </source>
</evidence>
<comment type="subcellular location">
    <subcellularLocation>
        <location evidence="1">Cell membrane</location>
        <topology evidence="1">Multi-pass membrane protein</topology>
    </subcellularLocation>
</comment>
<comment type="caution">
    <text evidence="10">The sequence shown here is derived from an EMBL/GenBank/DDBJ whole genome shotgun (WGS) entry which is preliminary data.</text>
</comment>
<feature type="transmembrane region" description="Helical" evidence="7">
    <location>
        <begin position="311"/>
        <end position="332"/>
    </location>
</feature>